<dbReference type="Proteomes" id="UP000625735">
    <property type="component" value="Unassembled WGS sequence"/>
</dbReference>
<organism evidence="1 2">
    <name type="scientific">Flavobacterium orientale</name>
    <dbReference type="NCBI Taxonomy" id="1756020"/>
    <lineage>
        <taxon>Bacteria</taxon>
        <taxon>Pseudomonadati</taxon>
        <taxon>Bacteroidota</taxon>
        <taxon>Flavobacteriia</taxon>
        <taxon>Flavobacteriales</taxon>
        <taxon>Flavobacteriaceae</taxon>
        <taxon>Flavobacterium</taxon>
    </lineage>
</organism>
<evidence type="ECO:0000313" key="1">
    <source>
        <dbReference type="EMBL" id="GGD18356.1"/>
    </source>
</evidence>
<dbReference type="PROSITE" id="PS51257">
    <property type="entry name" value="PROKAR_LIPOPROTEIN"/>
    <property type="match status" value="1"/>
</dbReference>
<dbReference type="RefSeq" id="WP_188361065.1">
    <property type="nucleotide sequence ID" value="NZ_BMFG01000002.1"/>
</dbReference>
<gene>
    <name evidence="1" type="ORF">GCM10011343_06240</name>
</gene>
<dbReference type="InterPro" id="IPR025366">
    <property type="entry name" value="DUF4270"/>
</dbReference>
<keyword evidence="2" id="KW-1185">Reference proteome</keyword>
<comment type="caution">
    <text evidence="1">The sequence shown here is derived from an EMBL/GenBank/DDBJ whole genome shotgun (WGS) entry which is preliminary data.</text>
</comment>
<dbReference type="AlphaFoldDB" id="A0A917DAS4"/>
<reference evidence="1" key="2">
    <citation type="submission" date="2020-09" db="EMBL/GenBank/DDBJ databases">
        <authorList>
            <person name="Sun Q."/>
            <person name="Zhou Y."/>
        </authorList>
    </citation>
    <scope>NUCLEOTIDE SEQUENCE</scope>
    <source>
        <strain evidence="1">CGMCC 1.12506</strain>
    </source>
</reference>
<sequence>MLSHKNLYNALVAVFFLAFLSSCDKDFNTIGGDIIGDDHFDLLAYRDATLTAYNQRVGVVQSNNLDVNPLGVYNNPVFGKTIAHFVTQLEVSSTNINPTYGENIEVESVELIIPYFSTRTDTNDDGESTYELESIYGTALSKMKLDVYENGYFLRDLDPDSNFTQSQKYFTDQKADFDANIVGNRLNDDEAVSQNDEFFFDPAERVVTTVDEDDEENETVTRSAPAMVLQLNKDFFKTKILSSQGKSNMVNNNLFKNYFRGLYFKIDELGASNTLALLNFKQGKITIKYKEDAVSGEETTRVDKVVELNLLGNTVSLQETTNSPAYENALASSNTSTGDPSLYLKGGPGSMTVIDLFTPEELEDLRAKRWLINDANLTFFIENTTMSSAPEPDRVFLYDLNNKRPLVDFFIDITTNATNPKEGKIIHGGSIQKEATEDGRGVFYRIRITNHIANIIRRDSTNVKLGLVVTDDYRQTTNYSRKNALPEDLLKSVSAGAVMSPLGTVLHGSHPSVPDDKKLRLEIFYTKPN</sequence>
<name>A0A917DAS4_9FLAO</name>
<protein>
    <recommendedName>
        <fullName evidence="3">DUF4270 domain-containing protein</fullName>
    </recommendedName>
</protein>
<dbReference type="Pfam" id="PF14092">
    <property type="entry name" value="DUF4270"/>
    <property type="match status" value="1"/>
</dbReference>
<evidence type="ECO:0008006" key="3">
    <source>
        <dbReference type="Google" id="ProtNLM"/>
    </source>
</evidence>
<dbReference type="EMBL" id="BMFG01000002">
    <property type="protein sequence ID" value="GGD18356.1"/>
    <property type="molecule type" value="Genomic_DNA"/>
</dbReference>
<evidence type="ECO:0000313" key="2">
    <source>
        <dbReference type="Proteomes" id="UP000625735"/>
    </source>
</evidence>
<accession>A0A917DAS4</accession>
<proteinExistence type="predicted"/>
<reference evidence="1" key="1">
    <citation type="journal article" date="2014" name="Int. J. Syst. Evol. Microbiol.">
        <title>Complete genome sequence of Corynebacterium casei LMG S-19264T (=DSM 44701T), isolated from a smear-ripened cheese.</title>
        <authorList>
            <consortium name="US DOE Joint Genome Institute (JGI-PGF)"/>
            <person name="Walter F."/>
            <person name="Albersmeier A."/>
            <person name="Kalinowski J."/>
            <person name="Ruckert C."/>
        </authorList>
    </citation>
    <scope>NUCLEOTIDE SEQUENCE</scope>
    <source>
        <strain evidence="1">CGMCC 1.12506</strain>
    </source>
</reference>